<comment type="caution">
    <text evidence="2">The sequence shown here is derived from an EMBL/GenBank/DDBJ whole genome shotgun (WGS) entry which is preliminary data.</text>
</comment>
<proteinExistence type="predicted"/>
<dbReference type="EMBL" id="BRXU01000020">
    <property type="protein sequence ID" value="GLC57948.1"/>
    <property type="molecule type" value="Genomic_DNA"/>
</dbReference>
<protein>
    <submittedName>
        <fullName evidence="2">Uncharacterized protein</fullName>
    </submittedName>
</protein>
<name>A0A9W6BTT2_9CHLO</name>
<evidence type="ECO:0000313" key="3">
    <source>
        <dbReference type="Proteomes" id="UP001165080"/>
    </source>
</evidence>
<evidence type="ECO:0000256" key="1">
    <source>
        <dbReference type="SAM" id="MobiDB-lite"/>
    </source>
</evidence>
<gene>
    <name evidence="2" type="primary">PLEST011331</name>
    <name evidence="2" type="ORF">PLESTB_001293100</name>
</gene>
<evidence type="ECO:0000313" key="2">
    <source>
        <dbReference type="EMBL" id="GLC57948.1"/>
    </source>
</evidence>
<accession>A0A9W6BTT2</accession>
<keyword evidence="3" id="KW-1185">Reference proteome</keyword>
<organism evidence="2 3">
    <name type="scientific">Pleodorina starrii</name>
    <dbReference type="NCBI Taxonomy" id="330485"/>
    <lineage>
        <taxon>Eukaryota</taxon>
        <taxon>Viridiplantae</taxon>
        <taxon>Chlorophyta</taxon>
        <taxon>core chlorophytes</taxon>
        <taxon>Chlorophyceae</taxon>
        <taxon>CS clade</taxon>
        <taxon>Chlamydomonadales</taxon>
        <taxon>Volvocaceae</taxon>
        <taxon>Pleodorina</taxon>
    </lineage>
</organism>
<dbReference type="AlphaFoldDB" id="A0A9W6BTT2"/>
<feature type="compositionally biased region" description="Basic and acidic residues" evidence="1">
    <location>
        <begin position="12"/>
        <end position="22"/>
    </location>
</feature>
<reference evidence="2 3" key="1">
    <citation type="journal article" date="2023" name="Commun. Biol.">
        <title>Reorganization of the ancestral sex-determining regions during the evolution of trioecy in Pleodorina starrii.</title>
        <authorList>
            <person name="Takahashi K."/>
            <person name="Suzuki S."/>
            <person name="Kawai-Toyooka H."/>
            <person name="Yamamoto K."/>
            <person name="Hamaji T."/>
            <person name="Ootsuki R."/>
            <person name="Yamaguchi H."/>
            <person name="Kawachi M."/>
            <person name="Higashiyama T."/>
            <person name="Nozaki H."/>
        </authorList>
    </citation>
    <scope>NUCLEOTIDE SEQUENCE [LARGE SCALE GENOMIC DNA]</scope>
    <source>
        <strain evidence="2 3">NIES-4479</strain>
    </source>
</reference>
<dbReference type="Proteomes" id="UP001165080">
    <property type="component" value="Unassembled WGS sequence"/>
</dbReference>
<feature type="region of interest" description="Disordered" evidence="1">
    <location>
        <begin position="1"/>
        <end position="39"/>
    </location>
</feature>
<sequence length="132" mass="14985">MAGRAASPQREALGHHGQDQEKSLQATCPAANWPRGNGVGKYSTVKRLWQRHHRRRDRRLRKVARRLEGVQQRLQVHDLESLLDTIQPPSDLPEAPVPPAVVALPKPFQLQALEWMMRREQRGGAIGRSLLL</sequence>